<dbReference type="HOGENOM" id="CLU_1468389_0_0_1"/>
<keyword evidence="2" id="KW-1185">Reference proteome</keyword>
<evidence type="ECO:0000313" key="2">
    <source>
        <dbReference type="Proteomes" id="UP000054477"/>
    </source>
</evidence>
<gene>
    <name evidence="1" type="ORF">K443DRAFT_3444</name>
</gene>
<sequence>MKVYLPAIAGHVPTEMVQCISAFLDVCYIIRHADITVNTLKEFDTALTKFHQHHEVFPTTGVQSDSFNLPRQHTLSHYRHLIEEFGAPKGICSSITESRHITAVKKPWRRSIQGLTDHIGQPHLPELTCRFLFDQLNPNAFVTSDQITLHQCPQITSPVSAFHSATATFYVPSDESGIHSWNAL</sequence>
<proteinExistence type="predicted"/>
<protein>
    <submittedName>
        <fullName evidence="1">Uncharacterized protein</fullName>
    </submittedName>
</protein>
<accession>A0A0C9Y7G2</accession>
<evidence type="ECO:0000313" key="1">
    <source>
        <dbReference type="EMBL" id="KIK06157.1"/>
    </source>
</evidence>
<dbReference type="OrthoDB" id="3246013at2759"/>
<dbReference type="STRING" id="1095629.A0A0C9Y7G2"/>
<dbReference type="EMBL" id="KN838555">
    <property type="protein sequence ID" value="KIK06157.1"/>
    <property type="molecule type" value="Genomic_DNA"/>
</dbReference>
<reference evidence="2" key="2">
    <citation type="submission" date="2015-01" db="EMBL/GenBank/DDBJ databases">
        <title>Evolutionary Origins and Diversification of the Mycorrhizal Mutualists.</title>
        <authorList>
            <consortium name="DOE Joint Genome Institute"/>
            <consortium name="Mycorrhizal Genomics Consortium"/>
            <person name="Kohler A."/>
            <person name="Kuo A."/>
            <person name="Nagy L.G."/>
            <person name="Floudas D."/>
            <person name="Copeland A."/>
            <person name="Barry K.W."/>
            <person name="Cichocki N."/>
            <person name="Veneault-Fourrey C."/>
            <person name="LaButti K."/>
            <person name="Lindquist E.A."/>
            <person name="Lipzen A."/>
            <person name="Lundell T."/>
            <person name="Morin E."/>
            <person name="Murat C."/>
            <person name="Riley R."/>
            <person name="Ohm R."/>
            <person name="Sun H."/>
            <person name="Tunlid A."/>
            <person name="Henrissat B."/>
            <person name="Grigoriev I.V."/>
            <person name="Hibbett D.S."/>
            <person name="Martin F."/>
        </authorList>
    </citation>
    <scope>NUCLEOTIDE SEQUENCE [LARGE SCALE GENOMIC DNA]</scope>
    <source>
        <strain evidence="2">LaAM-08-1</strain>
    </source>
</reference>
<organism evidence="1 2">
    <name type="scientific">Laccaria amethystina LaAM-08-1</name>
    <dbReference type="NCBI Taxonomy" id="1095629"/>
    <lineage>
        <taxon>Eukaryota</taxon>
        <taxon>Fungi</taxon>
        <taxon>Dikarya</taxon>
        <taxon>Basidiomycota</taxon>
        <taxon>Agaricomycotina</taxon>
        <taxon>Agaricomycetes</taxon>
        <taxon>Agaricomycetidae</taxon>
        <taxon>Agaricales</taxon>
        <taxon>Agaricineae</taxon>
        <taxon>Hydnangiaceae</taxon>
        <taxon>Laccaria</taxon>
    </lineage>
</organism>
<name>A0A0C9Y7G2_9AGAR</name>
<dbReference type="Proteomes" id="UP000054477">
    <property type="component" value="Unassembled WGS sequence"/>
</dbReference>
<dbReference type="AlphaFoldDB" id="A0A0C9Y7G2"/>
<reference evidence="1 2" key="1">
    <citation type="submission" date="2014-04" db="EMBL/GenBank/DDBJ databases">
        <authorList>
            <consortium name="DOE Joint Genome Institute"/>
            <person name="Kuo A."/>
            <person name="Kohler A."/>
            <person name="Nagy L.G."/>
            <person name="Floudas D."/>
            <person name="Copeland A."/>
            <person name="Barry K.W."/>
            <person name="Cichocki N."/>
            <person name="Veneault-Fourrey C."/>
            <person name="LaButti K."/>
            <person name="Lindquist E.A."/>
            <person name="Lipzen A."/>
            <person name="Lundell T."/>
            <person name="Morin E."/>
            <person name="Murat C."/>
            <person name="Sun H."/>
            <person name="Tunlid A."/>
            <person name="Henrissat B."/>
            <person name="Grigoriev I.V."/>
            <person name="Hibbett D.S."/>
            <person name="Martin F."/>
            <person name="Nordberg H.P."/>
            <person name="Cantor M.N."/>
            <person name="Hua S.X."/>
        </authorList>
    </citation>
    <scope>NUCLEOTIDE SEQUENCE [LARGE SCALE GENOMIC DNA]</scope>
    <source>
        <strain evidence="1 2">LaAM-08-1</strain>
    </source>
</reference>